<reference evidence="2" key="1">
    <citation type="journal article" date="2015" name="MBio">
        <title>Genome-Resolved Metagenomic Analysis Reveals Roles for Candidate Phyla and Other Microbial Community Members in Biogeochemical Transformations in Oil Reservoirs.</title>
        <authorList>
            <person name="Hu P."/>
            <person name="Tom L."/>
            <person name="Singh A."/>
            <person name="Thomas B.C."/>
            <person name="Baker B.J."/>
            <person name="Piceno Y.M."/>
            <person name="Andersen G.L."/>
            <person name="Banfield J.F."/>
        </authorList>
    </citation>
    <scope>NUCLEOTIDE SEQUENCE [LARGE SCALE GENOMIC DNA]</scope>
</reference>
<dbReference type="Proteomes" id="UP000053860">
    <property type="component" value="Unassembled WGS sequence"/>
</dbReference>
<accession>A0A124FXP9</accession>
<evidence type="ECO:0000313" key="2">
    <source>
        <dbReference type="Proteomes" id="UP000053860"/>
    </source>
</evidence>
<dbReference type="EMBL" id="LGGN01000008">
    <property type="protein sequence ID" value="KUK78715.1"/>
    <property type="molecule type" value="Genomic_DNA"/>
</dbReference>
<sequence length="73" mass="8239">MLASFFPIITTYTHVSISPGFQDIHDLMVKSLLYTENVEIMKANQTIYHLFAVTPCIQAVFWGIHPDIKGGNI</sequence>
<protein>
    <submittedName>
        <fullName evidence="1">Uncharacterized protein</fullName>
    </submittedName>
</protein>
<gene>
    <name evidence="1" type="ORF">XD92_0106</name>
</gene>
<organism evidence="1 2">
    <name type="scientific">Proteiniphilum acetatigenes</name>
    <dbReference type="NCBI Taxonomy" id="294710"/>
    <lineage>
        <taxon>Bacteria</taxon>
        <taxon>Pseudomonadati</taxon>
        <taxon>Bacteroidota</taxon>
        <taxon>Bacteroidia</taxon>
        <taxon>Bacteroidales</taxon>
        <taxon>Dysgonomonadaceae</taxon>
        <taxon>Proteiniphilum</taxon>
    </lineage>
</organism>
<name>A0A124FXP9_9BACT</name>
<comment type="caution">
    <text evidence="1">The sequence shown here is derived from an EMBL/GenBank/DDBJ whole genome shotgun (WGS) entry which is preliminary data.</text>
</comment>
<evidence type="ECO:0000313" key="1">
    <source>
        <dbReference type="EMBL" id="KUK78715.1"/>
    </source>
</evidence>
<dbReference type="AlphaFoldDB" id="A0A124FXP9"/>
<proteinExistence type="predicted"/>